<name>A0A2P2GN60_STREW</name>
<sequence>MSTCLLCEHHPTDGYLCPSCSNLTAQRLGRLPRLYTALAAFLAPAAQAQRHGGSSQGGPAPLPVAEHVLTMRGPGGIVGILEDWRSAMHDARRWPAPVLTTGIPHRVTAAAAALGYSMDWVARSWPEAGQFAREIRDVHAAAASVVHPQLAEERGTRLGKCPAVDPEGLVCGAILRHYPGERAVTCRWCGCAFEPHEWGDLRRWIDEESNTELEKAS</sequence>
<keyword evidence="2" id="KW-1185">Reference proteome</keyword>
<dbReference type="Proteomes" id="UP000265325">
    <property type="component" value="Unassembled WGS sequence"/>
</dbReference>
<comment type="caution">
    <text evidence="1">The sequence shown here is derived from an EMBL/GenBank/DDBJ whole genome shotgun (WGS) entry which is preliminary data.</text>
</comment>
<protein>
    <submittedName>
        <fullName evidence="1">Uncharacterized protein</fullName>
    </submittedName>
</protein>
<proteinExistence type="predicted"/>
<dbReference type="OrthoDB" id="4247618at2"/>
<evidence type="ECO:0000313" key="1">
    <source>
        <dbReference type="EMBL" id="KKZ72299.1"/>
    </source>
</evidence>
<dbReference type="RefSeq" id="WP_046909061.1">
    <property type="nucleotide sequence ID" value="NZ_BAAAXG010000026.1"/>
</dbReference>
<accession>A0A2P2GN60</accession>
<dbReference type="EMBL" id="LAQS01000028">
    <property type="protein sequence ID" value="KKZ72299.1"/>
    <property type="molecule type" value="Genomic_DNA"/>
</dbReference>
<organism evidence="1 2">
    <name type="scientific">Streptomyces showdoensis</name>
    <dbReference type="NCBI Taxonomy" id="68268"/>
    <lineage>
        <taxon>Bacteria</taxon>
        <taxon>Bacillati</taxon>
        <taxon>Actinomycetota</taxon>
        <taxon>Actinomycetes</taxon>
        <taxon>Kitasatosporales</taxon>
        <taxon>Streptomycetaceae</taxon>
        <taxon>Streptomyces</taxon>
    </lineage>
</organism>
<dbReference type="AlphaFoldDB" id="A0A2P2GN60"/>
<evidence type="ECO:0000313" key="2">
    <source>
        <dbReference type="Proteomes" id="UP000265325"/>
    </source>
</evidence>
<gene>
    <name evidence="1" type="ORF">VO63_19155</name>
</gene>
<reference evidence="1 2" key="1">
    <citation type="submission" date="2015-05" db="EMBL/GenBank/DDBJ databases">
        <title>Draft Genome assembly of Streptomyces showdoensis.</title>
        <authorList>
            <person name="Thapa K.K."/>
            <person name="Metsa-Ketela M."/>
        </authorList>
    </citation>
    <scope>NUCLEOTIDE SEQUENCE [LARGE SCALE GENOMIC DNA]</scope>
    <source>
        <strain evidence="1 2">ATCC 15227</strain>
    </source>
</reference>